<dbReference type="InterPro" id="IPR036444">
    <property type="entry name" value="PLipase_A2_dom_sf"/>
</dbReference>
<keyword evidence="3" id="KW-0732">Signal</keyword>
<dbReference type="SUPFAM" id="SSF48619">
    <property type="entry name" value="Phospholipase A2, PLA2"/>
    <property type="match status" value="1"/>
</dbReference>
<evidence type="ECO:0000313" key="5">
    <source>
        <dbReference type="EMBL" id="OON14114.1"/>
    </source>
</evidence>
<name>A0A1S8WI60_OPIVI</name>
<dbReference type="InterPro" id="IPR016090">
    <property type="entry name" value="PLA2-like_dom"/>
</dbReference>
<evidence type="ECO:0000259" key="4">
    <source>
        <dbReference type="Pfam" id="PF05826"/>
    </source>
</evidence>
<dbReference type="Gene3D" id="1.20.90.10">
    <property type="entry name" value="Phospholipase A2 domain"/>
    <property type="match status" value="1"/>
</dbReference>
<sequence length="290" mass="33037">MILSLCFALCILRVVSAVLVRNNISSIPTWNSRYLVKFNLTDDAQLMIWSLDTNQSINSHGDYNSPGDWIQLDVLKDSPPGEEIYLRLYLDERRFLRHCDLNPNDTGAPVPPETTYFLAKSSEISVHEINLYSIESMLSSCRLLKLGASVRRGLRREKRWFWSLVDLLSGALFNSLRMPNTNHCGPNGAASSNEPLGYAMETDQCCRDHDRCAYNIHSGETKYGIRNTMKATMSSCHCDDHFRRCLLKSGEFTAYTVGVLFFNVYQPDCFYFPEGDMRRAKTSSVNSFFA</sequence>
<dbReference type="PANTHER" id="PTHR12253">
    <property type="entry name" value="RH14732P"/>
    <property type="match status" value="1"/>
</dbReference>
<evidence type="ECO:0000256" key="1">
    <source>
        <dbReference type="ARBA" id="ARBA00004613"/>
    </source>
</evidence>
<feature type="signal peptide" evidence="3">
    <location>
        <begin position="1"/>
        <end position="17"/>
    </location>
</feature>
<organism evidence="5 6">
    <name type="scientific">Opisthorchis viverrini</name>
    <name type="common">Southeast Asian liver fluke</name>
    <dbReference type="NCBI Taxonomy" id="6198"/>
    <lineage>
        <taxon>Eukaryota</taxon>
        <taxon>Metazoa</taxon>
        <taxon>Spiralia</taxon>
        <taxon>Lophotrochozoa</taxon>
        <taxon>Platyhelminthes</taxon>
        <taxon>Trematoda</taxon>
        <taxon>Digenea</taxon>
        <taxon>Opisthorchiida</taxon>
        <taxon>Opisthorchiata</taxon>
        <taxon>Opisthorchiidae</taxon>
        <taxon>Opisthorchis</taxon>
    </lineage>
</organism>
<keyword evidence="2" id="KW-0964">Secreted</keyword>
<dbReference type="GO" id="GO:0050482">
    <property type="term" value="P:arachidonate secretion"/>
    <property type="evidence" value="ECO:0007669"/>
    <property type="project" value="InterPro"/>
</dbReference>
<feature type="non-terminal residue" evidence="5">
    <location>
        <position position="290"/>
    </location>
</feature>
<dbReference type="EMBL" id="KV906871">
    <property type="protein sequence ID" value="OON14114.1"/>
    <property type="molecule type" value="Genomic_DNA"/>
</dbReference>
<comment type="subcellular location">
    <subcellularLocation>
        <location evidence="1">Secreted</location>
    </subcellularLocation>
</comment>
<dbReference type="PROSITE" id="PS00118">
    <property type="entry name" value="PA2_HIS"/>
    <property type="match status" value="1"/>
</dbReference>
<evidence type="ECO:0000256" key="2">
    <source>
        <dbReference type="ARBA" id="ARBA00022525"/>
    </source>
</evidence>
<protein>
    <submittedName>
        <fullName evidence="5">Phospholipase A2</fullName>
    </submittedName>
</protein>
<dbReference type="GO" id="GO:0004623">
    <property type="term" value="F:phospholipase A2 activity"/>
    <property type="evidence" value="ECO:0007669"/>
    <property type="project" value="InterPro"/>
</dbReference>
<gene>
    <name evidence="5" type="ORF">X801_10098</name>
</gene>
<evidence type="ECO:0000256" key="3">
    <source>
        <dbReference type="SAM" id="SignalP"/>
    </source>
</evidence>
<feature type="chain" id="PRO_5012119833" evidence="3">
    <location>
        <begin position="18"/>
        <end position="290"/>
    </location>
</feature>
<evidence type="ECO:0000313" key="6">
    <source>
        <dbReference type="Proteomes" id="UP000243686"/>
    </source>
</evidence>
<reference evidence="5 6" key="1">
    <citation type="submission" date="2015-03" db="EMBL/GenBank/DDBJ databases">
        <title>Draft genome of the nematode, Opisthorchis viverrini.</title>
        <authorList>
            <person name="Mitreva M."/>
        </authorList>
    </citation>
    <scope>NUCLEOTIDE SEQUENCE [LARGE SCALE GENOMIC DNA]</scope>
    <source>
        <strain evidence="5">Khon Kaen</strain>
    </source>
</reference>
<proteinExistence type="predicted"/>
<accession>A0A1S8WI60</accession>
<keyword evidence="6" id="KW-1185">Reference proteome</keyword>
<dbReference type="GO" id="GO:0005576">
    <property type="term" value="C:extracellular region"/>
    <property type="evidence" value="ECO:0007669"/>
    <property type="project" value="UniProtKB-SubCell"/>
</dbReference>
<dbReference type="Pfam" id="PF05826">
    <property type="entry name" value="Phospholip_A2_2"/>
    <property type="match status" value="1"/>
</dbReference>
<dbReference type="GO" id="GO:0006644">
    <property type="term" value="P:phospholipid metabolic process"/>
    <property type="evidence" value="ECO:0007669"/>
    <property type="project" value="InterPro"/>
</dbReference>
<feature type="domain" description="Phospholipase A2-like central" evidence="4">
    <location>
        <begin position="178"/>
        <end position="271"/>
    </location>
</feature>
<dbReference type="AlphaFoldDB" id="A0A1S8WI60"/>
<dbReference type="Proteomes" id="UP000243686">
    <property type="component" value="Unassembled WGS sequence"/>
</dbReference>
<dbReference type="InterPro" id="IPR033113">
    <property type="entry name" value="PLA2_histidine"/>
</dbReference>